<reference evidence="4" key="1">
    <citation type="journal article" date="2021" name="PeerJ">
        <title>Extensive microbial diversity within the chicken gut microbiome revealed by metagenomics and culture.</title>
        <authorList>
            <person name="Gilroy R."/>
            <person name="Ravi A."/>
            <person name="Getino M."/>
            <person name="Pursley I."/>
            <person name="Horton D.L."/>
            <person name="Alikhan N.F."/>
            <person name="Baker D."/>
            <person name="Gharbi K."/>
            <person name="Hall N."/>
            <person name="Watson M."/>
            <person name="Adriaenssens E.M."/>
            <person name="Foster-Nyarko E."/>
            <person name="Jarju S."/>
            <person name="Secka A."/>
            <person name="Antonio M."/>
            <person name="Oren A."/>
            <person name="Chaudhuri R.R."/>
            <person name="La Ragione R."/>
            <person name="Hildebrand F."/>
            <person name="Pallen M.J."/>
        </authorList>
    </citation>
    <scope>NUCLEOTIDE SEQUENCE</scope>
    <source>
        <strain evidence="4">B5_2728</strain>
    </source>
</reference>
<accession>A0A948T1N6</accession>
<keyword evidence="2" id="KW-0630">Potassium</keyword>
<evidence type="ECO:0000256" key="1">
    <source>
        <dbReference type="ARBA" id="ARBA00022538"/>
    </source>
</evidence>
<dbReference type="SUPFAM" id="SSF51735">
    <property type="entry name" value="NAD(P)-binding Rossmann-fold domains"/>
    <property type="match status" value="1"/>
</dbReference>
<evidence type="ECO:0000313" key="5">
    <source>
        <dbReference type="Proteomes" id="UP000713596"/>
    </source>
</evidence>
<gene>
    <name evidence="4" type="ORF">H9882_01640</name>
</gene>
<protein>
    <submittedName>
        <fullName evidence="4">TrkA family potassium uptake protein</fullName>
    </submittedName>
</protein>
<keyword evidence="1" id="KW-0406">Ion transport</keyword>
<evidence type="ECO:0000313" key="4">
    <source>
        <dbReference type="EMBL" id="MBU3805596.1"/>
    </source>
</evidence>
<name>A0A948T1N6_9FIRM</name>
<keyword evidence="1" id="KW-0633">Potassium transport</keyword>
<dbReference type="GO" id="GO:0015079">
    <property type="term" value="F:potassium ion transmembrane transporter activity"/>
    <property type="evidence" value="ECO:0007669"/>
    <property type="project" value="InterPro"/>
</dbReference>
<dbReference type="InterPro" id="IPR036291">
    <property type="entry name" value="NAD(P)-bd_dom_sf"/>
</dbReference>
<feature type="domain" description="RCK N-terminal" evidence="3">
    <location>
        <begin position="1"/>
        <end position="122"/>
    </location>
</feature>
<dbReference type="InterPro" id="IPR050721">
    <property type="entry name" value="Trk_Ktr_HKT_K-transport"/>
</dbReference>
<dbReference type="InterPro" id="IPR003148">
    <property type="entry name" value="RCK_N"/>
</dbReference>
<comment type="caution">
    <text evidence="4">The sequence shown here is derived from an EMBL/GenBank/DDBJ whole genome shotgun (WGS) entry which is preliminary data.</text>
</comment>
<dbReference type="PANTHER" id="PTHR43833:SF8">
    <property type="entry name" value="TRK SYSTEM POTASSIUM UPTAKE PROTEIN TRKA"/>
    <property type="match status" value="1"/>
</dbReference>
<reference evidence="4" key="2">
    <citation type="submission" date="2021-04" db="EMBL/GenBank/DDBJ databases">
        <authorList>
            <person name="Gilroy R."/>
        </authorList>
    </citation>
    <scope>NUCLEOTIDE SEQUENCE</scope>
    <source>
        <strain evidence="4">B5_2728</strain>
    </source>
</reference>
<organism evidence="4 5">
    <name type="scientific">Candidatus Allofournierella pullistercoris</name>
    <dbReference type="NCBI Taxonomy" id="2838597"/>
    <lineage>
        <taxon>Bacteria</taxon>
        <taxon>Bacillati</taxon>
        <taxon>Bacillota</taxon>
        <taxon>Clostridia</taxon>
        <taxon>Eubacteriales</taxon>
        <taxon>Oscillospiraceae</taxon>
        <taxon>Allofournierella</taxon>
    </lineage>
</organism>
<dbReference type="InterPro" id="IPR006036">
    <property type="entry name" value="K_uptake_TrkA"/>
</dbReference>
<dbReference type="PANTHER" id="PTHR43833">
    <property type="entry name" value="POTASSIUM CHANNEL PROTEIN 2-RELATED-RELATED"/>
    <property type="match status" value="1"/>
</dbReference>
<dbReference type="PROSITE" id="PS51201">
    <property type="entry name" value="RCK_N"/>
    <property type="match status" value="1"/>
</dbReference>
<dbReference type="AlphaFoldDB" id="A0A948T1N6"/>
<dbReference type="Pfam" id="PF02254">
    <property type="entry name" value="TrkA_N"/>
    <property type="match status" value="1"/>
</dbReference>
<sequence>MNILIVGCGRVGSSMVRLLEEMEHQVSVLDIDPKAFEQFHQMDGYQFSGVAITGIPIDTDVLRQAGIETCDAVAVATSDDKVNIMVAQMASELFGVPRVIARCTDPVLKQLYSREFGLRTVCATNLTVQSMLLSLLGDEASYTVTIGSTTAAFVTVAVSEWDVGRPLNQVSVPPNNLLYGVLRSTGIMELATQPMPILQEGDQIVFSRISD</sequence>
<keyword evidence="1" id="KW-0813">Transport</keyword>
<proteinExistence type="predicted"/>
<dbReference type="Gene3D" id="3.40.50.720">
    <property type="entry name" value="NAD(P)-binding Rossmann-like Domain"/>
    <property type="match status" value="1"/>
</dbReference>
<dbReference type="Proteomes" id="UP000713596">
    <property type="component" value="Unassembled WGS sequence"/>
</dbReference>
<dbReference type="GO" id="GO:0005886">
    <property type="term" value="C:plasma membrane"/>
    <property type="evidence" value="ECO:0007669"/>
    <property type="project" value="InterPro"/>
</dbReference>
<evidence type="ECO:0000259" key="3">
    <source>
        <dbReference type="PROSITE" id="PS51201"/>
    </source>
</evidence>
<dbReference type="EMBL" id="JAHLFP010000010">
    <property type="protein sequence ID" value="MBU3805596.1"/>
    <property type="molecule type" value="Genomic_DNA"/>
</dbReference>
<dbReference type="PRINTS" id="PR00335">
    <property type="entry name" value="KUPTAKETRKA"/>
</dbReference>
<evidence type="ECO:0000256" key="2">
    <source>
        <dbReference type="ARBA" id="ARBA00022958"/>
    </source>
</evidence>